<dbReference type="OrthoDB" id="2484669at2759"/>
<feature type="compositionally biased region" description="Basic and acidic residues" evidence="2">
    <location>
        <begin position="903"/>
        <end position="921"/>
    </location>
</feature>
<name>A0A9W4SBN3_9GLOM</name>
<feature type="compositionally biased region" description="Acidic residues" evidence="2">
    <location>
        <begin position="890"/>
        <end position="902"/>
    </location>
</feature>
<accession>A0A9W4SBN3</accession>
<evidence type="ECO:0000256" key="1">
    <source>
        <dbReference type="SAM" id="Coils"/>
    </source>
</evidence>
<feature type="region of interest" description="Disordered" evidence="2">
    <location>
        <begin position="855"/>
        <end position="929"/>
    </location>
</feature>
<dbReference type="EMBL" id="CAMKVN010000043">
    <property type="protein sequence ID" value="CAI2162574.1"/>
    <property type="molecule type" value="Genomic_DNA"/>
</dbReference>
<dbReference type="Proteomes" id="UP001153678">
    <property type="component" value="Unassembled WGS sequence"/>
</dbReference>
<gene>
    <name evidence="3" type="ORF">FWILDA_LOCUS627</name>
</gene>
<feature type="coiled-coil region" evidence="1">
    <location>
        <begin position="277"/>
        <end position="314"/>
    </location>
</feature>
<sequence length="929" mass="106300">MPKYRTKDYQRNLAILLAPTQKELEFETLTEEKDELTEKINSFLKKFKQVQQDAKEQIEQLNQEITQKDDRIAQLHELFQGTAKIFSKQHNFVDHLKTKLQKEQKEKGISEEKSQHLQADIEQLDQQKKELGQRIKELEKEKKNSKAIRDKEIKELKEKVSEFKEQLDIKTEVNKQLRKKVGEQKKSIKELTETEKMAWNKKEIRAFGILREICFILTIKSLKSSEKNEKNQSLFAELVSLGIEGAVPPFSETTADFPHKINRYSTFSIVSTIKVAIENLTRENQSQQQTIKDLTEVKMKREGSEERLKKQSEEFLKVQQMNQVVYDILGKYSTATGLLVRTQEVVKILETIEKALIVNGKPIKRALIEKLSELNRFERELKVHQYELDHPKKEKFHDIHPESEPLAELNKLLDEWYNHNEGKGSEPNPYEIEVHEHQLSYNQVKITAERSIFYNDYYYLIKSGANGILHHSESKLIEREEICSCPQYNIATNFYDFGSAYELNLKLYKLNNSLVEIDGLITAGIGQDTKGNQSPVGNEINSLLEELESVNPSGTCLTFFGYQNTILTRVTESISAKIGGNSFVNKFFECVVDTTLNDDKGQNNRQTERSVVSESSTNGIQGSNFLQPHLYSIDHTKAEYTFYQFWHRYILSGKYPLSLRIEFNQNLLNQYKKKRKLKGKMTYDYYNSLNFGGEILNFPGFLKKNNHRDFYQKKLPSSVNIESRGGNATGDFNLLRIIKNLKESIGRDKQTGVDGMKSNGEDLFPKLIEKGSAKMKIDSPAHSGSSCPHQVCLPRSLSNHPGREGDKREFRARDNNCQIILMQDGEFEEIRPIGESEGNPPSDSAKTHSFTPLEIPTKLFDPNSLPTNSNLTPSPTGSGEIEVNVPDIDNGPDPDFGTDPDGDPEKPTDPDPTKDPEKPTDPDTGPAPD</sequence>
<keyword evidence="4" id="KW-1185">Reference proteome</keyword>
<feature type="compositionally biased region" description="Basic and acidic residues" evidence="2">
    <location>
        <begin position="801"/>
        <end position="814"/>
    </location>
</feature>
<organism evidence="3 4">
    <name type="scientific">Funneliformis geosporum</name>
    <dbReference type="NCBI Taxonomy" id="1117311"/>
    <lineage>
        <taxon>Eukaryota</taxon>
        <taxon>Fungi</taxon>
        <taxon>Fungi incertae sedis</taxon>
        <taxon>Mucoromycota</taxon>
        <taxon>Glomeromycotina</taxon>
        <taxon>Glomeromycetes</taxon>
        <taxon>Glomerales</taxon>
        <taxon>Glomeraceae</taxon>
        <taxon>Funneliformis</taxon>
    </lineage>
</organism>
<keyword evidence="1" id="KW-0175">Coiled coil</keyword>
<evidence type="ECO:0000313" key="3">
    <source>
        <dbReference type="EMBL" id="CAI2162574.1"/>
    </source>
</evidence>
<reference evidence="3" key="1">
    <citation type="submission" date="2022-08" db="EMBL/GenBank/DDBJ databases">
        <authorList>
            <person name="Kallberg Y."/>
            <person name="Tangrot J."/>
            <person name="Rosling A."/>
        </authorList>
    </citation>
    <scope>NUCLEOTIDE SEQUENCE</scope>
    <source>
        <strain evidence="3">Wild A</strain>
    </source>
</reference>
<feature type="coiled-coil region" evidence="1">
    <location>
        <begin position="26"/>
        <end position="194"/>
    </location>
</feature>
<protein>
    <submittedName>
        <fullName evidence="3">17836_t:CDS:1</fullName>
    </submittedName>
</protein>
<evidence type="ECO:0000256" key="2">
    <source>
        <dbReference type="SAM" id="MobiDB-lite"/>
    </source>
</evidence>
<feature type="compositionally biased region" description="Polar residues" evidence="2">
    <location>
        <begin position="864"/>
        <end position="877"/>
    </location>
</feature>
<evidence type="ECO:0000313" key="4">
    <source>
        <dbReference type="Proteomes" id="UP001153678"/>
    </source>
</evidence>
<dbReference type="AlphaFoldDB" id="A0A9W4SBN3"/>
<feature type="region of interest" description="Disordered" evidence="2">
    <location>
        <begin position="775"/>
        <end position="816"/>
    </location>
</feature>
<proteinExistence type="predicted"/>
<comment type="caution">
    <text evidence="3">The sequence shown here is derived from an EMBL/GenBank/DDBJ whole genome shotgun (WGS) entry which is preliminary data.</text>
</comment>